<dbReference type="InterPro" id="IPR001680">
    <property type="entry name" value="WD40_rpt"/>
</dbReference>
<evidence type="ECO:0000256" key="2">
    <source>
        <dbReference type="ARBA" id="ARBA00022737"/>
    </source>
</evidence>
<dbReference type="PROSITE" id="PS50082">
    <property type="entry name" value="WD_REPEATS_2"/>
    <property type="match status" value="4"/>
</dbReference>
<feature type="repeat" description="WD" evidence="3">
    <location>
        <begin position="225"/>
        <end position="270"/>
    </location>
</feature>
<dbReference type="EMBL" id="ASPP01019309">
    <property type="protein sequence ID" value="ETO15263.1"/>
    <property type="molecule type" value="Genomic_DNA"/>
</dbReference>
<dbReference type="PROSITE" id="PS00678">
    <property type="entry name" value="WD_REPEATS_1"/>
    <property type="match status" value="2"/>
</dbReference>
<evidence type="ECO:0000256" key="4">
    <source>
        <dbReference type="SAM" id="Phobius"/>
    </source>
</evidence>
<dbReference type="InterPro" id="IPR036322">
    <property type="entry name" value="WD40_repeat_dom_sf"/>
</dbReference>
<dbReference type="PROSITE" id="PS50294">
    <property type="entry name" value="WD_REPEATS_REGION"/>
    <property type="match status" value="2"/>
</dbReference>
<feature type="repeat" description="WD" evidence="3">
    <location>
        <begin position="79"/>
        <end position="122"/>
    </location>
</feature>
<gene>
    <name evidence="5" type="ORF">RFI_22101</name>
</gene>
<evidence type="ECO:0000256" key="1">
    <source>
        <dbReference type="ARBA" id="ARBA00022574"/>
    </source>
</evidence>
<dbReference type="Gene3D" id="2.130.10.10">
    <property type="entry name" value="YVTN repeat-like/Quinoprotein amine dehydrogenase"/>
    <property type="match status" value="2"/>
</dbReference>
<dbReference type="SMART" id="SM00320">
    <property type="entry name" value="WD40"/>
    <property type="match status" value="4"/>
</dbReference>
<keyword evidence="4" id="KW-0472">Membrane</keyword>
<accession>X6MML8</accession>
<name>X6MML8_RETFI</name>
<feature type="repeat" description="WD" evidence="3">
    <location>
        <begin position="123"/>
        <end position="175"/>
    </location>
</feature>
<protein>
    <submittedName>
        <fullName evidence="5">WD-40 repeat protein</fullName>
    </submittedName>
</protein>
<evidence type="ECO:0000313" key="6">
    <source>
        <dbReference type="Proteomes" id="UP000023152"/>
    </source>
</evidence>
<keyword evidence="4" id="KW-1133">Transmembrane helix</keyword>
<reference evidence="5 6" key="1">
    <citation type="journal article" date="2013" name="Curr. Biol.">
        <title>The Genome of the Foraminiferan Reticulomyxa filosa.</title>
        <authorList>
            <person name="Glockner G."/>
            <person name="Hulsmann N."/>
            <person name="Schleicher M."/>
            <person name="Noegel A.A."/>
            <person name="Eichinger L."/>
            <person name="Gallinger C."/>
            <person name="Pawlowski J."/>
            <person name="Sierra R."/>
            <person name="Euteneuer U."/>
            <person name="Pillet L."/>
            <person name="Moustafa A."/>
            <person name="Platzer M."/>
            <person name="Groth M."/>
            <person name="Szafranski K."/>
            <person name="Schliwa M."/>
        </authorList>
    </citation>
    <scope>NUCLEOTIDE SEQUENCE [LARGE SCALE GENOMIC DNA]</scope>
</reference>
<sequence length="374" mass="43465">MCGVLIIRHLITIDYCALDQVIKQFVCVCVCVCVCGILRLPIKFDFSNIQRKYIVQKFSPYHYHNHRRSVICSSSYDNAIRHTDCVFGIEFSPFHGGRYLCSGSDGINLCLWDVETSKILHVFKGHTNWVWCVAFSPLQSSNDSNHVGSGYTICSGSYDSTIRIWDIETAKELSILKGHECYVWCAKYLPYELGTIGGSNTIIFGSQDKSVRLWDIRSNQQSHVFKGHTQDVTCVECLPFINSYTSIICSGSYDNTIRLWDFRLNKELHVIKGKDEQDDGIVCLRFLPLKNKEKDNQNINNDHCDSNLFYSYLEINKLITYFFVLIIIVYKKICFIVYQKRMNQLLQKKNSLKQIFITFAILFVKRQFYFEIFK</sequence>
<keyword evidence="2" id="KW-0677">Repeat</keyword>
<dbReference type="InterPro" id="IPR020472">
    <property type="entry name" value="WD40_PAC1"/>
</dbReference>
<dbReference type="PANTHER" id="PTHR19879">
    <property type="entry name" value="TRANSCRIPTION INITIATION FACTOR TFIID"/>
    <property type="match status" value="1"/>
</dbReference>
<keyword evidence="1 3" id="KW-0853">WD repeat</keyword>
<dbReference type="AlphaFoldDB" id="X6MML8"/>
<proteinExistence type="predicted"/>
<feature type="repeat" description="WD" evidence="3">
    <location>
        <begin position="176"/>
        <end position="224"/>
    </location>
</feature>
<feature type="transmembrane region" description="Helical" evidence="4">
    <location>
        <begin position="318"/>
        <end position="338"/>
    </location>
</feature>
<dbReference type="PRINTS" id="PR00320">
    <property type="entry name" value="GPROTEINBRPT"/>
</dbReference>
<dbReference type="Proteomes" id="UP000023152">
    <property type="component" value="Unassembled WGS sequence"/>
</dbReference>
<evidence type="ECO:0000313" key="5">
    <source>
        <dbReference type="EMBL" id="ETO15263.1"/>
    </source>
</evidence>
<evidence type="ECO:0000256" key="3">
    <source>
        <dbReference type="PROSITE-ProRule" id="PRU00221"/>
    </source>
</evidence>
<keyword evidence="4" id="KW-0812">Transmembrane</keyword>
<dbReference type="InterPro" id="IPR015943">
    <property type="entry name" value="WD40/YVTN_repeat-like_dom_sf"/>
</dbReference>
<dbReference type="InterPro" id="IPR019775">
    <property type="entry name" value="WD40_repeat_CS"/>
</dbReference>
<keyword evidence="6" id="KW-1185">Reference proteome</keyword>
<dbReference type="PANTHER" id="PTHR19879:SF9">
    <property type="entry name" value="TRANSCRIPTION INITIATION FACTOR TFIID SUBUNIT 5"/>
    <property type="match status" value="1"/>
</dbReference>
<dbReference type="OrthoDB" id="273067at2759"/>
<dbReference type="CDD" id="cd00200">
    <property type="entry name" value="WD40"/>
    <property type="match status" value="1"/>
</dbReference>
<dbReference type="Pfam" id="PF00400">
    <property type="entry name" value="WD40"/>
    <property type="match status" value="3"/>
</dbReference>
<dbReference type="SUPFAM" id="SSF50978">
    <property type="entry name" value="WD40 repeat-like"/>
    <property type="match status" value="1"/>
</dbReference>
<organism evidence="5 6">
    <name type="scientific">Reticulomyxa filosa</name>
    <dbReference type="NCBI Taxonomy" id="46433"/>
    <lineage>
        <taxon>Eukaryota</taxon>
        <taxon>Sar</taxon>
        <taxon>Rhizaria</taxon>
        <taxon>Retaria</taxon>
        <taxon>Foraminifera</taxon>
        <taxon>Monothalamids</taxon>
        <taxon>Reticulomyxidae</taxon>
        <taxon>Reticulomyxa</taxon>
    </lineage>
</organism>
<comment type="caution">
    <text evidence="5">The sequence shown here is derived from an EMBL/GenBank/DDBJ whole genome shotgun (WGS) entry which is preliminary data.</text>
</comment>